<evidence type="ECO:0000256" key="12">
    <source>
        <dbReference type="ARBA" id="ARBA00022741"/>
    </source>
</evidence>
<accession>A0ABW0YNT4</accession>
<keyword evidence="19" id="KW-1185">Reference proteome</keyword>
<dbReference type="PIRSF" id="PIRSF006135">
    <property type="entry name" value="CobU"/>
    <property type="match status" value="1"/>
</dbReference>
<comment type="function">
    <text evidence="4">Catalyzes ATP-dependent phosphorylation of adenosylcobinamide and addition of GMP to adenosylcobinamide phosphate.</text>
</comment>
<dbReference type="PANTHER" id="PTHR34848">
    <property type="match status" value="1"/>
</dbReference>
<evidence type="ECO:0000256" key="14">
    <source>
        <dbReference type="ARBA" id="ARBA00022840"/>
    </source>
</evidence>
<name>A0ABW0YNT4_9BACI</name>
<dbReference type="EC" id="2.7.7.62" evidence="9"/>
<reference evidence="19" key="1">
    <citation type="journal article" date="2019" name="Int. J. Syst. Evol. Microbiol.">
        <title>The Global Catalogue of Microorganisms (GCM) 10K type strain sequencing project: providing services to taxonomists for standard genome sequencing and annotation.</title>
        <authorList>
            <consortium name="The Broad Institute Genomics Platform"/>
            <consortium name="The Broad Institute Genome Sequencing Center for Infectious Disease"/>
            <person name="Wu L."/>
            <person name="Ma J."/>
        </authorList>
    </citation>
    <scope>NUCLEOTIDE SEQUENCE [LARGE SCALE GENOMIC DNA]</scope>
    <source>
        <strain evidence="19">CECT 7184</strain>
    </source>
</reference>
<sequence>MERAMMTFICGGVRSGKSKFGEELAEKEVDRDGRLIYIATSKITDEEMKSRVDEHQARREESARSWETIEKARNLHECVPLVTKKDTVFLDCVTTWLSNELFYSESSVQDALPVDDVGERMMNVTIDLKKKSRHLILISNDIFQEPVPDDPFVYQYMAALGRLHQQLIRLAGKAYMVEHDIPLLMKGRNKQ</sequence>
<keyword evidence="13 18" id="KW-0418">Kinase</keyword>
<evidence type="ECO:0000256" key="11">
    <source>
        <dbReference type="ARBA" id="ARBA00022679"/>
    </source>
</evidence>
<dbReference type="CDD" id="cd00544">
    <property type="entry name" value="CobU"/>
    <property type="match status" value="1"/>
</dbReference>
<dbReference type="GO" id="GO:0016301">
    <property type="term" value="F:kinase activity"/>
    <property type="evidence" value="ECO:0007669"/>
    <property type="project" value="UniProtKB-KW"/>
</dbReference>
<dbReference type="EC" id="2.7.1.156" evidence="8"/>
<dbReference type="InterPro" id="IPR027417">
    <property type="entry name" value="P-loop_NTPase"/>
</dbReference>
<evidence type="ECO:0000256" key="17">
    <source>
        <dbReference type="ARBA" id="ARBA00030571"/>
    </source>
</evidence>
<evidence type="ECO:0000313" key="19">
    <source>
        <dbReference type="Proteomes" id="UP001596142"/>
    </source>
</evidence>
<evidence type="ECO:0000256" key="5">
    <source>
        <dbReference type="ARBA" id="ARBA00004692"/>
    </source>
</evidence>
<comment type="catalytic activity">
    <reaction evidence="2">
        <text>adenosylcob(III)inamide phosphate + GTP + H(+) = adenosylcob(III)inamide-GDP + diphosphate</text>
        <dbReference type="Rhea" id="RHEA:22712"/>
        <dbReference type="ChEBI" id="CHEBI:15378"/>
        <dbReference type="ChEBI" id="CHEBI:33019"/>
        <dbReference type="ChEBI" id="CHEBI:37565"/>
        <dbReference type="ChEBI" id="CHEBI:58502"/>
        <dbReference type="ChEBI" id="CHEBI:60487"/>
        <dbReference type="EC" id="2.7.7.62"/>
    </reaction>
</comment>
<dbReference type="RefSeq" id="WP_385943513.1">
    <property type="nucleotide sequence ID" value="NZ_JBHSPG010000004.1"/>
</dbReference>
<evidence type="ECO:0000256" key="13">
    <source>
        <dbReference type="ARBA" id="ARBA00022777"/>
    </source>
</evidence>
<evidence type="ECO:0000256" key="16">
    <source>
        <dbReference type="ARBA" id="ARBA00029570"/>
    </source>
</evidence>
<proteinExistence type="inferred from homology"/>
<dbReference type="EMBL" id="JBHSOZ010000010">
    <property type="protein sequence ID" value="MFC5714165.1"/>
    <property type="molecule type" value="Genomic_DNA"/>
</dbReference>
<dbReference type="GO" id="GO:0016779">
    <property type="term" value="F:nucleotidyltransferase activity"/>
    <property type="evidence" value="ECO:0007669"/>
    <property type="project" value="UniProtKB-KW"/>
</dbReference>
<dbReference type="Pfam" id="PF02283">
    <property type="entry name" value="CobU"/>
    <property type="match status" value="1"/>
</dbReference>
<protein>
    <recommendedName>
        <fullName evidence="16">Adenosylcobinamide kinase</fullName>
        <ecNumber evidence="8">2.7.1.156</ecNumber>
        <ecNumber evidence="9">2.7.7.62</ecNumber>
    </recommendedName>
    <alternativeName>
        <fullName evidence="17">Adenosylcobinamide-phosphate guanylyltransferase</fullName>
    </alternativeName>
</protein>
<evidence type="ECO:0000256" key="6">
    <source>
        <dbReference type="ARBA" id="ARBA00005159"/>
    </source>
</evidence>
<evidence type="ECO:0000256" key="2">
    <source>
        <dbReference type="ARBA" id="ARBA00000711"/>
    </source>
</evidence>
<comment type="similarity">
    <text evidence="7">Belongs to the CobU/CobP family.</text>
</comment>
<dbReference type="InterPro" id="IPR003203">
    <property type="entry name" value="CobU/CobP"/>
</dbReference>
<comment type="pathway">
    <text evidence="6">Cofactor biosynthesis; adenosylcobalamin biosynthesis; adenosylcobalamin from cob(II)yrinate a,c-diamide: step 5/7.</text>
</comment>
<evidence type="ECO:0000256" key="15">
    <source>
        <dbReference type="ARBA" id="ARBA00023134"/>
    </source>
</evidence>
<keyword evidence="10" id="KW-0169">Cobalamin biosynthesis</keyword>
<dbReference type="SUPFAM" id="SSF52540">
    <property type="entry name" value="P-loop containing nucleoside triphosphate hydrolases"/>
    <property type="match status" value="1"/>
</dbReference>
<evidence type="ECO:0000256" key="10">
    <source>
        <dbReference type="ARBA" id="ARBA00022573"/>
    </source>
</evidence>
<dbReference type="Proteomes" id="UP001596142">
    <property type="component" value="Unassembled WGS sequence"/>
</dbReference>
<evidence type="ECO:0000256" key="3">
    <source>
        <dbReference type="ARBA" id="ARBA00001522"/>
    </source>
</evidence>
<comment type="catalytic activity">
    <reaction evidence="1">
        <text>adenosylcob(III)inamide + ATP = adenosylcob(III)inamide phosphate + ADP + H(+)</text>
        <dbReference type="Rhea" id="RHEA:15769"/>
        <dbReference type="ChEBI" id="CHEBI:2480"/>
        <dbReference type="ChEBI" id="CHEBI:15378"/>
        <dbReference type="ChEBI" id="CHEBI:30616"/>
        <dbReference type="ChEBI" id="CHEBI:58502"/>
        <dbReference type="ChEBI" id="CHEBI:456216"/>
        <dbReference type="EC" id="2.7.1.156"/>
    </reaction>
</comment>
<keyword evidence="15" id="KW-0342">GTP-binding</keyword>
<keyword evidence="11" id="KW-0808">Transferase</keyword>
<evidence type="ECO:0000256" key="8">
    <source>
        <dbReference type="ARBA" id="ARBA00012016"/>
    </source>
</evidence>
<evidence type="ECO:0000313" key="18">
    <source>
        <dbReference type="EMBL" id="MFC5714165.1"/>
    </source>
</evidence>
<organism evidence="18 19">
    <name type="scientific">Thalassorhabdus alkalitolerans</name>
    <dbReference type="NCBI Taxonomy" id="2282697"/>
    <lineage>
        <taxon>Bacteria</taxon>
        <taxon>Bacillati</taxon>
        <taxon>Bacillota</taxon>
        <taxon>Bacilli</taxon>
        <taxon>Bacillales</taxon>
        <taxon>Bacillaceae</taxon>
        <taxon>Thalassorhabdus</taxon>
    </lineage>
</organism>
<keyword evidence="12" id="KW-0547">Nucleotide-binding</keyword>
<dbReference type="PANTHER" id="PTHR34848:SF1">
    <property type="entry name" value="BIFUNCTIONAL ADENOSYLCOBALAMIN BIOSYNTHESIS PROTEIN COBU"/>
    <property type="match status" value="1"/>
</dbReference>
<evidence type="ECO:0000256" key="1">
    <source>
        <dbReference type="ARBA" id="ARBA00000312"/>
    </source>
</evidence>
<evidence type="ECO:0000256" key="4">
    <source>
        <dbReference type="ARBA" id="ARBA00003889"/>
    </source>
</evidence>
<comment type="pathway">
    <text evidence="5">Cofactor biosynthesis; adenosylcobalamin biosynthesis; adenosylcobalamin from cob(II)yrinate a,c-diamide: step 6/7.</text>
</comment>
<gene>
    <name evidence="18" type="ORF">ACFPU1_15555</name>
</gene>
<evidence type="ECO:0000256" key="9">
    <source>
        <dbReference type="ARBA" id="ARBA00012523"/>
    </source>
</evidence>
<comment type="caution">
    <text evidence="18">The sequence shown here is derived from an EMBL/GenBank/DDBJ whole genome shotgun (WGS) entry which is preliminary data.</text>
</comment>
<keyword evidence="18" id="KW-0548">Nucleotidyltransferase</keyword>
<evidence type="ECO:0000256" key="7">
    <source>
        <dbReference type="ARBA" id="ARBA00007490"/>
    </source>
</evidence>
<keyword evidence="14" id="KW-0067">ATP-binding</keyword>
<dbReference type="Gene3D" id="3.40.50.300">
    <property type="entry name" value="P-loop containing nucleotide triphosphate hydrolases"/>
    <property type="match status" value="1"/>
</dbReference>
<comment type="catalytic activity">
    <reaction evidence="3">
        <text>adenosylcob(III)inamide + GTP = adenosylcob(III)inamide phosphate + GDP + H(+)</text>
        <dbReference type="Rhea" id="RHEA:15765"/>
        <dbReference type="ChEBI" id="CHEBI:2480"/>
        <dbReference type="ChEBI" id="CHEBI:15378"/>
        <dbReference type="ChEBI" id="CHEBI:37565"/>
        <dbReference type="ChEBI" id="CHEBI:58189"/>
        <dbReference type="ChEBI" id="CHEBI:58502"/>
        <dbReference type="EC" id="2.7.1.156"/>
    </reaction>
</comment>